<keyword evidence="4" id="KW-0067">ATP-binding</keyword>
<keyword evidence="1" id="KW-0436">Ligase</keyword>
<dbReference type="InterPro" id="IPR005494">
    <property type="entry name" value="GSPS_pre-ATP-grasp-like_dom"/>
</dbReference>
<dbReference type="Pfam" id="PF03738">
    <property type="entry name" value="GSP_synth"/>
    <property type="match status" value="1"/>
</dbReference>
<dbReference type="Proteomes" id="UP001165393">
    <property type="component" value="Unassembled WGS sequence"/>
</dbReference>
<feature type="domain" description="Glutathionylspermidine synthase pre-ATP-grasp-like" evidence="6">
    <location>
        <begin position="15"/>
        <end position="382"/>
    </location>
</feature>
<evidence type="ECO:0000313" key="8">
    <source>
        <dbReference type="Proteomes" id="UP001165393"/>
    </source>
</evidence>
<dbReference type="GO" id="GO:0046872">
    <property type="term" value="F:metal ion binding"/>
    <property type="evidence" value="ECO:0007669"/>
    <property type="project" value="UniProtKB-KW"/>
</dbReference>
<dbReference type="GO" id="GO:0016874">
    <property type="term" value="F:ligase activity"/>
    <property type="evidence" value="ECO:0007669"/>
    <property type="project" value="UniProtKB-KW"/>
</dbReference>
<gene>
    <name evidence="7" type="ORF">NAF29_09535</name>
</gene>
<keyword evidence="2" id="KW-0479">Metal-binding</keyword>
<dbReference type="SUPFAM" id="SSF52440">
    <property type="entry name" value="PreATP-grasp domain"/>
    <property type="match status" value="1"/>
</dbReference>
<reference evidence="7 8" key="1">
    <citation type="journal article" date="2013" name="Antonie Van Leeuwenhoek">
        <title>Echinimonas agarilytica gen. nov., sp. nov., a new gammaproteobacterium isolated from the sea urchin Strongylocentrotus intermedius.</title>
        <authorList>
            <person name="Nedashkovskaya O.I."/>
            <person name="Stenkova A.M."/>
            <person name="Zhukova N.V."/>
            <person name="Van Trappen S."/>
            <person name="Lee J.S."/>
            <person name="Kim S.B."/>
        </authorList>
    </citation>
    <scope>NUCLEOTIDE SEQUENCE [LARGE SCALE GENOMIC DNA]</scope>
    <source>
        <strain evidence="7 8">KMM 6351</strain>
    </source>
</reference>
<dbReference type="GO" id="GO:0005524">
    <property type="term" value="F:ATP binding"/>
    <property type="evidence" value="ECO:0007669"/>
    <property type="project" value="UniProtKB-KW"/>
</dbReference>
<sequence length="384" mass="44106">MLRVPIAPRHNLHDIARQCGFEFHTIDDELYWDESAYYQFSLNQIENDLEDPTAELHQMCLDLVDDVVKSDELMQRLSIPTQYRDAVAKSWRDGHPTLYGRMDFSYDGRSPAKLLEYNADTPTSLYEAGFFQWMWLENQVDAGKLSRASDQFNSIQEKLIARFTDLNSIPLTFSCCKDTAEDRGTVEYLEDCARQGGASTDFIFIEDLGINDQSQLVRLDDRPIQALFKLYPWEMMFEDEFGAYLKNCDNYFLEPMWKAILSNKGILPLLWQRHQGHPNLLPAWFADDSPEVSVDCVKKPLFGREGANISWLKQGQITQVSNDQGYGHEGYVIQQAQPLPQFDGNHTLIGSWIIANEPAGLTIREDKSAITQDTSRFIPHIILD</sequence>
<protein>
    <submittedName>
        <fullName evidence="7">Glutathionylspermidine synthase family protein</fullName>
    </submittedName>
</protein>
<name>A0AA41W760_9GAMM</name>
<evidence type="ECO:0000256" key="5">
    <source>
        <dbReference type="ARBA" id="ARBA00022842"/>
    </source>
</evidence>
<evidence type="ECO:0000256" key="2">
    <source>
        <dbReference type="ARBA" id="ARBA00022723"/>
    </source>
</evidence>
<evidence type="ECO:0000256" key="4">
    <source>
        <dbReference type="ARBA" id="ARBA00022840"/>
    </source>
</evidence>
<accession>A0AA41W760</accession>
<comment type="caution">
    <text evidence="7">The sequence shown here is derived from an EMBL/GenBank/DDBJ whole genome shotgun (WGS) entry which is preliminary data.</text>
</comment>
<dbReference type="Gene3D" id="3.30.1490.330">
    <property type="match status" value="1"/>
</dbReference>
<dbReference type="InterPro" id="IPR016185">
    <property type="entry name" value="PreATP-grasp_dom_sf"/>
</dbReference>
<keyword evidence="8" id="KW-1185">Reference proteome</keyword>
<keyword evidence="3" id="KW-0547">Nucleotide-binding</keyword>
<evidence type="ECO:0000256" key="1">
    <source>
        <dbReference type="ARBA" id="ARBA00022598"/>
    </source>
</evidence>
<keyword evidence="5" id="KW-0460">Magnesium</keyword>
<dbReference type="RefSeq" id="WP_251261438.1">
    <property type="nucleotide sequence ID" value="NZ_JAMQGP010000003.1"/>
</dbReference>
<proteinExistence type="predicted"/>
<evidence type="ECO:0000259" key="6">
    <source>
        <dbReference type="Pfam" id="PF03738"/>
    </source>
</evidence>
<dbReference type="SUPFAM" id="SSF56059">
    <property type="entry name" value="Glutathione synthetase ATP-binding domain-like"/>
    <property type="match status" value="1"/>
</dbReference>
<evidence type="ECO:0000256" key="3">
    <source>
        <dbReference type="ARBA" id="ARBA00022741"/>
    </source>
</evidence>
<dbReference type="AlphaFoldDB" id="A0AA41W760"/>
<dbReference type="EMBL" id="JAMQGP010000003">
    <property type="protein sequence ID" value="MCM2679906.1"/>
    <property type="molecule type" value="Genomic_DNA"/>
</dbReference>
<organism evidence="7 8">
    <name type="scientific">Echinimonas agarilytica</name>
    <dbReference type="NCBI Taxonomy" id="1215918"/>
    <lineage>
        <taxon>Bacteria</taxon>
        <taxon>Pseudomonadati</taxon>
        <taxon>Pseudomonadota</taxon>
        <taxon>Gammaproteobacteria</taxon>
        <taxon>Alteromonadales</taxon>
        <taxon>Echinimonadaceae</taxon>
        <taxon>Echinimonas</taxon>
    </lineage>
</organism>
<evidence type="ECO:0000313" key="7">
    <source>
        <dbReference type="EMBL" id="MCM2679906.1"/>
    </source>
</evidence>